<feature type="domain" description="SH3b" evidence="1">
    <location>
        <begin position="102"/>
        <end position="166"/>
    </location>
</feature>
<accession>A0A1I0RYA8</accession>
<dbReference type="OrthoDB" id="7433551at2"/>
<sequence length="166" mass="17467">MGKLIVGTFLILGLAFYELSGGSDFVPESRITQVATAEVIEEAPAPEVTRASNATLVNVAAEPEPTPVPEAEILQAVAEVVEEEAEPAPAPVEIAVTEPEPLDLRLVGSSRVNMRAGPGTTYAVLDTLDGGTQTEVIEVNADGWARVRISDTGQIGWMAERLLSDG</sequence>
<evidence type="ECO:0000259" key="1">
    <source>
        <dbReference type="PROSITE" id="PS51781"/>
    </source>
</evidence>
<evidence type="ECO:0000313" key="3">
    <source>
        <dbReference type="Proteomes" id="UP000199167"/>
    </source>
</evidence>
<dbReference type="InterPro" id="IPR003646">
    <property type="entry name" value="SH3-like_bac-type"/>
</dbReference>
<dbReference type="Pfam" id="PF08239">
    <property type="entry name" value="SH3_3"/>
    <property type="match status" value="1"/>
</dbReference>
<reference evidence="2 3" key="1">
    <citation type="submission" date="2016-10" db="EMBL/GenBank/DDBJ databases">
        <authorList>
            <person name="de Groot N.N."/>
        </authorList>
    </citation>
    <scope>NUCLEOTIDE SEQUENCE [LARGE SCALE GENOMIC DNA]</scope>
    <source>
        <strain evidence="2 3">DSM 17925</strain>
    </source>
</reference>
<evidence type="ECO:0000313" key="2">
    <source>
        <dbReference type="EMBL" id="SEW46495.1"/>
    </source>
</evidence>
<dbReference type="RefSeq" id="WP_089997134.1">
    <property type="nucleotide sequence ID" value="NZ_FOIZ01000002.1"/>
</dbReference>
<dbReference type="PROSITE" id="PS51781">
    <property type="entry name" value="SH3B"/>
    <property type="match status" value="1"/>
</dbReference>
<dbReference type="EMBL" id="FOIZ01000002">
    <property type="protein sequence ID" value="SEW46495.1"/>
    <property type="molecule type" value="Genomic_DNA"/>
</dbReference>
<dbReference type="Gene3D" id="2.30.30.40">
    <property type="entry name" value="SH3 Domains"/>
    <property type="match status" value="1"/>
</dbReference>
<name>A0A1I0RYA8_9RHOB</name>
<proteinExistence type="predicted"/>
<keyword evidence="3" id="KW-1185">Reference proteome</keyword>
<dbReference type="SMART" id="SM00287">
    <property type="entry name" value="SH3b"/>
    <property type="match status" value="1"/>
</dbReference>
<dbReference type="Proteomes" id="UP000199167">
    <property type="component" value="Unassembled WGS sequence"/>
</dbReference>
<dbReference type="STRING" id="364200.SAMN04488515_3514"/>
<gene>
    <name evidence="2" type="ORF">SAMN04488515_3514</name>
</gene>
<protein>
    <submittedName>
        <fullName evidence="2">SH3 domain-containing protein</fullName>
    </submittedName>
</protein>
<dbReference type="AlphaFoldDB" id="A0A1I0RYA8"/>
<organism evidence="2 3">
    <name type="scientific">Cognatiyoonia koreensis</name>
    <dbReference type="NCBI Taxonomy" id="364200"/>
    <lineage>
        <taxon>Bacteria</taxon>
        <taxon>Pseudomonadati</taxon>
        <taxon>Pseudomonadota</taxon>
        <taxon>Alphaproteobacteria</taxon>
        <taxon>Rhodobacterales</taxon>
        <taxon>Paracoccaceae</taxon>
        <taxon>Cognatiyoonia</taxon>
    </lineage>
</organism>